<protein>
    <recommendedName>
        <fullName evidence="2">Trichome birefringence-like C-terminal domain-containing protein</fullName>
    </recommendedName>
</protein>
<sequence>MKEYNATIDFYWAPLLVESNSDDPSNHHVRDRIVRIEAIEKHARNWDDADILIFNSYLWWKVPKLKVLLGSFENSDGIYEEVEYLRCYKMALETWSDWLEDHVNHSKTHLFWVSMSPHHSRSEDWGTPNNQKCINETQPISTQRFRGSGSDPQMMHIVESAIRKLKTKGVKVQMLNITQLSDYRKDAHPSIYKKLWRPLTKEQLSNPLNYADCTHWCLPGVPDVWNELLYAYIVHHL</sequence>
<reference evidence="3 4" key="1">
    <citation type="submission" date="2024-02" db="EMBL/GenBank/DDBJ databases">
        <authorList>
            <person name="Vignale AGUSTIN F."/>
            <person name="Sosa J E."/>
            <person name="Modenutti C."/>
        </authorList>
    </citation>
    <scope>NUCLEOTIDE SEQUENCE [LARGE SCALE GENOMIC DNA]</scope>
</reference>
<organism evidence="3 4">
    <name type="scientific">Ilex paraguariensis</name>
    <name type="common">yerba mate</name>
    <dbReference type="NCBI Taxonomy" id="185542"/>
    <lineage>
        <taxon>Eukaryota</taxon>
        <taxon>Viridiplantae</taxon>
        <taxon>Streptophyta</taxon>
        <taxon>Embryophyta</taxon>
        <taxon>Tracheophyta</taxon>
        <taxon>Spermatophyta</taxon>
        <taxon>Magnoliopsida</taxon>
        <taxon>eudicotyledons</taxon>
        <taxon>Gunneridae</taxon>
        <taxon>Pentapetalae</taxon>
        <taxon>asterids</taxon>
        <taxon>campanulids</taxon>
        <taxon>Aquifoliales</taxon>
        <taxon>Aquifoliaceae</taxon>
        <taxon>Ilex</taxon>
    </lineage>
</organism>
<name>A0ABC8QWU0_9AQUA</name>
<comment type="similarity">
    <text evidence="1">Belongs to the PC-esterase family. TBL subfamily.</text>
</comment>
<gene>
    <name evidence="3" type="ORF">ILEXP_LOCUS3707</name>
</gene>
<evidence type="ECO:0000256" key="1">
    <source>
        <dbReference type="ARBA" id="ARBA00007727"/>
    </source>
</evidence>
<dbReference type="AlphaFoldDB" id="A0ABC8QWU0"/>
<dbReference type="PANTHER" id="PTHR32285">
    <property type="entry name" value="PROTEIN TRICHOME BIREFRINGENCE-LIKE 9-RELATED"/>
    <property type="match status" value="1"/>
</dbReference>
<dbReference type="Proteomes" id="UP001642360">
    <property type="component" value="Unassembled WGS sequence"/>
</dbReference>
<dbReference type="PANTHER" id="PTHR32285:SF11">
    <property type="entry name" value="PROTEIN TRICHOME BIREFRINGENCE-LIKE 34"/>
    <property type="match status" value="1"/>
</dbReference>
<dbReference type="InterPro" id="IPR026057">
    <property type="entry name" value="TBL_C"/>
</dbReference>
<dbReference type="Pfam" id="PF13839">
    <property type="entry name" value="PC-Esterase"/>
    <property type="match status" value="1"/>
</dbReference>
<feature type="domain" description="Trichome birefringence-like C-terminal" evidence="2">
    <location>
        <begin position="2"/>
        <end position="231"/>
    </location>
</feature>
<proteinExistence type="inferred from homology"/>
<dbReference type="EMBL" id="CAUOFW020000772">
    <property type="protein sequence ID" value="CAK9136706.1"/>
    <property type="molecule type" value="Genomic_DNA"/>
</dbReference>
<evidence type="ECO:0000313" key="3">
    <source>
        <dbReference type="EMBL" id="CAK9136706.1"/>
    </source>
</evidence>
<keyword evidence="4" id="KW-1185">Reference proteome</keyword>
<evidence type="ECO:0000259" key="2">
    <source>
        <dbReference type="Pfam" id="PF13839"/>
    </source>
</evidence>
<evidence type="ECO:0000313" key="4">
    <source>
        <dbReference type="Proteomes" id="UP001642360"/>
    </source>
</evidence>
<comment type="caution">
    <text evidence="3">The sequence shown here is derived from an EMBL/GenBank/DDBJ whole genome shotgun (WGS) entry which is preliminary data.</text>
</comment>
<accession>A0ABC8QWU0</accession>
<dbReference type="InterPro" id="IPR029962">
    <property type="entry name" value="TBL"/>
</dbReference>